<reference evidence="4" key="2">
    <citation type="submission" date="2019-12" db="EMBL/GenBank/DDBJ databases">
        <title>Genome sequencing and annotation of Brassica cretica.</title>
        <authorList>
            <person name="Studholme D.J."/>
            <person name="Sarris P."/>
        </authorList>
    </citation>
    <scope>NUCLEOTIDE SEQUENCE</scope>
    <source>
        <strain evidence="4">PFS-109/04</strain>
        <tissue evidence="4">Leaf</tissue>
    </source>
</reference>
<dbReference type="EMBL" id="QGKX02001521">
    <property type="protein sequence ID" value="KAF3509987.1"/>
    <property type="molecule type" value="Genomic_DNA"/>
</dbReference>
<dbReference type="EMBL" id="QGKW02001660">
    <property type="protein sequence ID" value="KAF2580867.1"/>
    <property type="molecule type" value="Genomic_DNA"/>
</dbReference>
<reference evidence="2" key="1">
    <citation type="submission" date="2019-12" db="EMBL/GenBank/DDBJ databases">
        <title>Genome sequencing and annotation of Brassica cretica.</title>
        <authorList>
            <person name="Studholme D.J."/>
            <person name="Sarris P.F."/>
        </authorList>
    </citation>
    <scope>NUCLEOTIDE SEQUENCE</scope>
    <source>
        <strain evidence="2">PFS-001/15</strain>
        <strain evidence="3">PFS-102/07</strain>
        <tissue evidence="2">Leaf</tissue>
    </source>
</reference>
<comment type="caution">
    <text evidence="4">The sequence shown here is derived from an EMBL/GenBank/DDBJ whole genome shotgun (WGS) entry which is preliminary data.</text>
</comment>
<proteinExistence type="predicted"/>
<protein>
    <submittedName>
        <fullName evidence="4">Uncharacterized protein</fullName>
    </submittedName>
</protein>
<name>A0A8S9PA30_BRACR</name>
<evidence type="ECO:0000313" key="5">
    <source>
        <dbReference type="Proteomes" id="UP000712600"/>
    </source>
</evidence>
<dbReference type="EMBL" id="QGKY02000089">
    <property type="protein sequence ID" value="KAF2613130.1"/>
    <property type="molecule type" value="Genomic_DNA"/>
</dbReference>
<evidence type="ECO:0000313" key="4">
    <source>
        <dbReference type="EMBL" id="KAF3509987.1"/>
    </source>
</evidence>
<accession>A0A8S9PA30</accession>
<sequence length="130" mass="15203">MSEEVSLGLHNSKRKEEHNEAEMDSGLKGTAEDVKTLTERPGLQLEDVFKSQRKRVIKRVWEAGCGLLALKHPAKWKKLSQAQVPKYNNKGRVINRITAVRMWFMLKAATRSKEVMFCYDASWWKRRDQR</sequence>
<dbReference type="Proteomes" id="UP000712600">
    <property type="component" value="Unassembled WGS sequence"/>
</dbReference>
<evidence type="ECO:0000313" key="3">
    <source>
        <dbReference type="EMBL" id="KAF2613130.1"/>
    </source>
</evidence>
<organism evidence="4 5">
    <name type="scientific">Brassica cretica</name>
    <name type="common">Mustard</name>
    <dbReference type="NCBI Taxonomy" id="69181"/>
    <lineage>
        <taxon>Eukaryota</taxon>
        <taxon>Viridiplantae</taxon>
        <taxon>Streptophyta</taxon>
        <taxon>Embryophyta</taxon>
        <taxon>Tracheophyta</taxon>
        <taxon>Spermatophyta</taxon>
        <taxon>Magnoliopsida</taxon>
        <taxon>eudicotyledons</taxon>
        <taxon>Gunneridae</taxon>
        <taxon>Pentapetalae</taxon>
        <taxon>rosids</taxon>
        <taxon>malvids</taxon>
        <taxon>Brassicales</taxon>
        <taxon>Brassicaceae</taxon>
        <taxon>Brassiceae</taxon>
        <taxon>Brassica</taxon>
    </lineage>
</organism>
<evidence type="ECO:0000256" key="1">
    <source>
        <dbReference type="SAM" id="MobiDB-lite"/>
    </source>
</evidence>
<gene>
    <name evidence="2" type="ORF">F2Q68_00002642</name>
    <name evidence="4" type="ORF">F2Q69_00003013</name>
    <name evidence="3" type="ORF">F2Q70_00009623</name>
</gene>
<dbReference type="Proteomes" id="UP000712281">
    <property type="component" value="Unassembled WGS sequence"/>
</dbReference>
<evidence type="ECO:0000313" key="2">
    <source>
        <dbReference type="EMBL" id="KAF2580867.1"/>
    </source>
</evidence>
<feature type="region of interest" description="Disordered" evidence="1">
    <location>
        <begin position="1"/>
        <end position="33"/>
    </location>
</feature>
<dbReference type="AlphaFoldDB" id="A0A8S9PA30"/>